<organism evidence="4 5">
    <name type="scientific">Sediminispirochaeta smaragdinae (strain DSM 11293 / JCM 15392 / SEBR 4228)</name>
    <name type="common">Spirochaeta smaragdinae</name>
    <dbReference type="NCBI Taxonomy" id="573413"/>
    <lineage>
        <taxon>Bacteria</taxon>
        <taxon>Pseudomonadati</taxon>
        <taxon>Spirochaetota</taxon>
        <taxon>Spirochaetia</taxon>
        <taxon>Spirochaetales</taxon>
        <taxon>Spirochaetaceae</taxon>
        <taxon>Sediminispirochaeta</taxon>
    </lineage>
</organism>
<dbReference type="STRING" id="573413.Spirs_1452"/>
<accession>E1R544</accession>
<reference evidence="4 5" key="1">
    <citation type="journal article" date="2010" name="Stand. Genomic Sci.">
        <title>Complete genome sequence of Spirochaeta smaragdinae type strain (SEBR 4228).</title>
        <authorList>
            <person name="Mavromatis K."/>
            <person name="Yasawong M."/>
            <person name="Chertkov O."/>
            <person name="Lapidus A."/>
            <person name="Lucas S."/>
            <person name="Nolan M."/>
            <person name="Del Rio T.G."/>
            <person name="Tice H."/>
            <person name="Cheng J.F."/>
            <person name="Pitluck S."/>
            <person name="Liolios K."/>
            <person name="Ivanova N."/>
            <person name="Tapia R."/>
            <person name="Han C."/>
            <person name="Bruce D."/>
            <person name="Goodwin L."/>
            <person name="Pati A."/>
            <person name="Chen A."/>
            <person name="Palaniappan K."/>
            <person name="Land M."/>
            <person name="Hauser L."/>
            <person name="Chang Y.J."/>
            <person name="Jeffries C.D."/>
            <person name="Detter J.C."/>
            <person name="Rohde M."/>
            <person name="Brambilla E."/>
            <person name="Spring S."/>
            <person name="Goker M."/>
            <person name="Sikorski J."/>
            <person name="Woyke T."/>
            <person name="Bristow J."/>
            <person name="Eisen J.A."/>
            <person name="Markowitz V."/>
            <person name="Hugenholtz P."/>
            <person name="Klenk H.P."/>
            <person name="Kyrpides N.C."/>
        </authorList>
    </citation>
    <scope>NUCLEOTIDE SEQUENCE [LARGE SCALE GENOMIC DNA]</scope>
    <source>
        <strain evidence="5">DSM 11293 / JCM 15392 / SEBR 4228</strain>
    </source>
</reference>
<feature type="domain" description="NADPH-dependent FMN reductase-like" evidence="3">
    <location>
        <begin position="1"/>
        <end position="127"/>
    </location>
</feature>
<dbReference type="PANTHER" id="PTHR43278">
    <property type="entry name" value="NAD(P)H-DEPENDENT FMN-CONTAINING OXIDOREDUCTASE YWQN-RELATED"/>
    <property type="match status" value="1"/>
</dbReference>
<dbReference type="Proteomes" id="UP000002318">
    <property type="component" value="Chromosome"/>
</dbReference>
<dbReference type="RefSeq" id="WP_013254043.1">
    <property type="nucleotide sequence ID" value="NC_014364.1"/>
</dbReference>
<evidence type="ECO:0000313" key="5">
    <source>
        <dbReference type="Proteomes" id="UP000002318"/>
    </source>
</evidence>
<keyword evidence="5" id="KW-1185">Reference proteome</keyword>
<keyword evidence="2" id="KW-0288">FMN</keyword>
<dbReference type="EMBL" id="CP002116">
    <property type="protein sequence ID" value="ADK80579.1"/>
    <property type="molecule type" value="Genomic_DNA"/>
</dbReference>
<dbReference type="HOGENOM" id="CLU_050993_4_1_12"/>
<evidence type="ECO:0000313" key="4">
    <source>
        <dbReference type="EMBL" id="ADK80579.1"/>
    </source>
</evidence>
<dbReference type="Gene3D" id="3.40.50.360">
    <property type="match status" value="1"/>
</dbReference>
<dbReference type="InterPro" id="IPR029039">
    <property type="entry name" value="Flavoprotein-like_sf"/>
</dbReference>
<dbReference type="InterPro" id="IPR005025">
    <property type="entry name" value="FMN_Rdtase-like_dom"/>
</dbReference>
<gene>
    <name evidence="4" type="ordered locus">Spirs_1452</name>
</gene>
<proteinExistence type="predicted"/>
<dbReference type="AlphaFoldDB" id="E1R544"/>
<dbReference type="GO" id="GO:0016491">
    <property type="term" value="F:oxidoreductase activity"/>
    <property type="evidence" value="ECO:0007669"/>
    <property type="project" value="InterPro"/>
</dbReference>
<sequence>MKTLVLYGSARKKGITRSMLDILLAEMGDSAGTVEEIDCYRTDVAPCIDCRYCWKKRGCSIKDEMQEIYPKMDAADNIIVASPVYFHSIPGKMKVLIDRFQVFWASEVRKDKPLHSTKRGAALFVGGAPAFEHQFLGAELVIGGLFKDYSTQNLGYVTFANSDRERVSDSPETLAQLKELAERFRI</sequence>
<dbReference type="Pfam" id="PF03358">
    <property type="entry name" value="FMN_red"/>
    <property type="match status" value="1"/>
</dbReference>
<dbReference type="PANTHER" id="PTHR43278:SF2">
    <property type="entry name" value="IRON-SULFUR FLAVOPROTEIN"/>
    <property type="match status" value="1"/>
</dbReference>
<dbReference type="KEGG" id="ssm:Spirs_1452"/>
<evidence type="ECO:0000256" key="1">
    <source>
        <dbReference type="ARBA" id="ARBA00022630"/>
    </source>
</evidence>
<dbReference type="eggNOG" id="COG0655">
    <property type="taxonomic scope" value="Bacteria"/>
</dbReference>
<protein>
    <submittedName>
        <fullName evidence="4">NADPH-dependent FMN reductase</fullName>
    </submittedName>
</protein>
<evidence type="ECO:0000259" key="3">
    <source>
        <dbReference type="Pfam" id="PF03358"/>
    </source>
</evidence>
<keyword evidence="1" id="KW-0285">Flavoprotein</keyword>
<dbReference type="SUPFAM" id="SSF52218">
    <property type="entry name" value="Flavoproteins"/>
    <property type="match status" value="1"/>
</dbReference>
<name>E1R544_SEDSS</name>
<evidence type="ECO:0000256" key="2">
    <source>
        <dbReference type="ARBA" id="ARBA00022643"/>
    </source>
</evidence>
<dbReference type="OrthoDB" id="6398207at2"/>
<dbReference type="InterPro" id="IPR051796">
    <property type="entry name" value="ISF_SsuE-like"/>
</dbReference>